<keyword evidence="1" id="KW-0969">Cilium</keyword>
<proteinExistence type="predicted"/>
<accession>A0ABQ3J5I5</accession>
<organism evidence="1 2">
    <name type="scientific">Aliiroseovarius zhejiangensis</name>
    <dbReference type="NCBI Taxonomy" id="1632025"/>
    <lineage>
        <taxon>Bacteria</taxon>
        <taxon>Pseudomonadati</taxon>
        <taxon>Pseudomonadota</taxon>
        <taxon>Alphaproteobacteria</taxon>
        <taxon>Rhodobacterales</taxon>
        <taxon>Paracoccaceae</taxon>
        <taxon>Aliiroseovarius</taxon>
    </lineage>
</organism>
<name>A0ABQ3J5I5_9RHOB</name>
<evidence type="ECO:0000313" key="2">
    <source>
        <dbReference type="Proteomes" id="UP000609802"/>
    </source>
</evidence>
<dbReference type="InterPro" id="IPR023157">
    <property type="entry name" value="AGR-C-984p-like_sf"/>
</dbReference>
<dbReference type="SUPFAM" id="SSF158837">
    <property type="entry name" value="AGR C 984p-like"/>
    <property type="match status" value="1"/>
</dbReference>
<keyword evidence="1" id="KW-0282">Flagellum</keyword>
<dbReference type="Gene3D" id="1.10.3700.10">
    <property type="entry name" value="AGR C 984p-like"/>
    <property type="match status" value="1"/>
</dbReference>
<dbReference type="Proteomes" id="UP000609802">
    <property type="component" value="Unassembled WGS sequence"/>
</dbReference>
<dbReference type="Pfam" id="PF06748">
    <property type="entry name" value="DUF1217"/>
    <property type="match status" value="1"/>
</dbReference>
<keyword evidence="1" id="KW-0966">Cell projection</keyword>
<sequence length="264" mass="29092">MSYQPVIPMSGAAGYAFLKRTQVVQQAAFDASPQIQRDTKYFEDKIGSVKTSEELVSDRRLLRVALGAYGLGEDINSTYFVKKVLDDGTLDPGDLANKLSDKRYLEFAKDFGFGDYDIPRTQLSDFGTRITGAYRKNQFEIAVGEQDPNMRLAMTLDNQLSDIVQGTGSDDTKWYRIMGNPPLREVFQTAFGLPAAFGAIDLDQQLATFRDKADRYLGASSVDQFADQSKVDELNRLFLVQSQIASGSAAMSSGAIALSLLQTV</sequence>
<gene>
    <name evidence="1" type="primary">flgF</name>
    <name evidence="1" type="ORF">GCM10016455_23800</name>
</gene>
<dbReference type="RefSeq" id="WP_191286761.1">
    <property type="nucleotide sequence ID" value="NZ_BNCH01000005.1"/>
</dbReference>
<comment type="caution">
    <text evidence="1">The sequence shown here is derived from an EMBL/GenBank/DDBJ whole genome shotgun (WGS) entry which is preliminary data.</text>
</comment>
<reference evidence="2" key="1">
    <citation type="journal article" date="2019" name="Int. J. Syst. Evol. Microbiol.">
        <title>The Global Catalogue of Microorganisms (GCM) 10K type strain sequencing project: providing services to taxonomists for standard genome sequencing and annotation.</title>
        <authorList>
            <consortium name="The Broad Institute Genomics Platform"/>
            <consortium name="The Broad Institute Genome Sequencing Center for Infectious Disease"/>
            <person name="Wu L."/>
            <person name="Ma J."/>
        </authorList>
    </citation>
    <scope>NUCLEOTIDE SEQUENCE [LARGE SCALE GENOMIC DNA]</scope>
    <source>
        <strain evidence="2">KCTC 42443</strain>
    </source>
</reference>
<evidence type="ECO:0000313" key="1">
    <source>
        <dbReference type="EMBL" id="GHF01986.1"/>
    </source>
</evidence>
<dbReference type="EMBL" id="BNCH01000005">
    <property type="protein sequence ID" value="GHF01986.1"/>
    <property type="molecule type" value="Genomic_DNA"/>
</dbReference>
<dbReference type="InterPro" id="IPR010626">
    <property type="entry name" value="DUF1217"/>
</dbReference>
<protein>
    <submittedName>
        <fullName evidence="1">Flagellar basal body rod protein FlgF</fullName>
    </submittedName>
</protein>
<keyword evidence="2" id="KW-1185">Reference proteome</keyword>